<dbReference type="PATRIC" id="fig|1619005.3.peg.467"/>
<name>A0A0G1X6B9_9BACT</name>
<dbReference type="EMBL" id="LCPB01000007">
    <property type="protein sequence ID" value="KKU89950.1"/>
    <property type="molecule type" value="Genomic_DNA"/>
</dbReference>
<dbReference type="SUPFAM" id="SSF53448">
    <property type="entry name" value="Nucleotide-diphospho-sugar transferases"/>
    <property type="match status" value="1"/>
</dbReference>
<dbReference type="Pfam" id="PF00483">
    <property type="entry name" value="NTP_transferase"/>
    <property type="match status" value="1"/>
</dbReference>
<protein>
    <submittedName>
        <fullName evidence="2">Glucose-1-phosphate cytidylyltransferase</fullName>
    </submittedName>
</protein>
<proteinExistence type="predicted"/>
<dbReference type="InterPro" id="IPR013446">
    <property type="entry name" value="G1P_cyt_trans-like"/>
</dbReference>
<feature type="domain" description="Nucleotidyl transferase" evidence="1">
    <location>
        <begin position="2"/>
        <end position="207"/>
    </location>
</feature>
<dbReference type="InterPro" id="IPR029044">
    <property type="entry name" value="Nucleotide-diphossugar_trans"/>
</dbReference>
<organism evidence="2 3">
    <name type="scientific">Candidatus Wolfebacteria bacterium GW2011_GWA2_47_9b</name>
    <dbReference type="NCBI Taxonomy" id="1619005"/>
    <lineage>
        <taxon>Bacteria</taxon>
        <taxon>Candidatus Wolfeibacteriota</taxon>
    </lineage>
</organism>
<gene>
    <name evidence="2" type="ORF">UY19_C0007G0036</name>
</gene>
<sequence length="260" mass="29882">MKTVILCGGQGTRMKEETEFKPKPLVLVGGKPILWHIMKIYAHYGYNEFILALGYRGDMIKEYFLHWRTFLNDFTLDTKTAELTFHNNDCDDFKVTFVETGLNSLTGERVRRLRRHLGGEDFMLTYGDGVGNVNVIKLVEFHQKQGTIGTITGVHKEERFGLISVDDSTGKARDFHQAKVKDFIGGEHADYVNGGFMVFKNEALDLIDPDSMIEHVFIPLAERGELSVFSHGGRWKPMDTQKEVLELNELWECDPFWKVW</sequence>
<evidence type="ECO:0000313" key="2">
    <source>
        <dbReference type="EMBL" id="KKU89950.1"/>
    </source>
</evidence>
<accession>A0A0G1X6B9</accession>
<keyword evidence="2" id="KW-0808">Transferase</keyword>
<dbReference type="InterPro" id="IPR005835">
    <property type="entry name" value="NTP_transferase_dom"/>
</dbReference>
<evidence type="ECO:0000313" key="3">
    <source>
        <dbReference type="Proteomes" id="UP000033882"/>
    </source>
</evidence>
<comment type="caution">
    <text evidence="2">The sequence shown here is derived from an EMBL/GenBank/DDBJ whole genome shotgun (WGS) entry which is preliminary data.</text>
</comment>
<dbReference type="PANTHER" id="PTHR47183">
    <property type="entry name" value="GLUCOSE-1-PHOSPHATE CYTIDYLYLTRANSFERASE-RELATED"/>
    <property type="match status" value="1"/>
</dbReference>
<keyword evidence="2" id="KW-0548">Nucleotidyltransferase</keyword>
<dbReference type="AlphaFoldDB" id="A0A0G1X6B9"/>
<dbReference type="Gene3D" id="3.90.550.10">
    <property type="entry name" value="Spore Coat Polysaccharide Biosynthesis Protein SpsA, Chain A"/>
    <property type="match status" value="1"/>
</dbReference>
<reference evidence="2 3" key="1">
    <citation type="journal article" date="2015" name="Nature">
        <title>rRNA introns, odd ribosomes, and small enigmatic genomes across a large radiation of phyla.</title>
        <authorList>
            <person name="Brown C.T."/>
            <person name="Hug L.A."/>
            <person name="Thomas B.C."/>
            <person name="Sharon I."/>
            <person name="Castelle C.J."/>
            <person name="Singh A."/>
            <person name="Wilkins M.J."/>
            <person name="Williams K.H."/>
            <person name="Banfield J.F."/>
        </authorList>
    </citation>
    <scope>NUCLEOTIDE SEQUENCE [LARGE SCALE GENOMIC DNA]</scope>
</reference>
<dbReference type="Proteomes" id="UP000033882">
    <property type="component" value="Unassembled WGS sequence"/>
</dbReference>
<dbReference type="GO" id="GO:0047343">
    <property type="term" value="F:glucose-1-phosphate cytidylyltransferase activity"/>
    <property type="evidence" value="ECO:0007669"/>
    <property type="project" value="InterPro"/>
</dbReference>
<evidence type="ECO:0000259" key="1">
    <source>
        <dbReference type="Pfam" id="PF00483"/>
    </source>
</evidence>